<dbReference type="EMBL" id="JQAN02000011">
    <property type="protein sequence ID" value="PPD57655.1"/>
    <property type="molecule type" value="Genomic_DNA"/>
</dbReference>
<keyword evidence="1" id="KW-0472">Membrane</keyword>
<accession>A0A2P5P5U5</accession>
<dbReference type="AlphaFoldDB" id="A0A2P5P5U5"/>
<feature type="transmembrane region" description="Helical" evidence="1">
    <location>
        <begin position="12"/>
        <end position="33"/>
    </location>
</feature>
<reference evidence="3 4" key="1">
    <citation type="journal article" date="2017" name="ISME J.">
        <title>Grape pomace compost harbors organohalide-respiring Dehalogenimonas species with novel reductive dehalogenase genes.</title>
        <authorList>
            <person name="Yang Y."/>
            <person name="Higgins S.A."/>
            <person name="Yan J."/>
            <person name="Simsir B."/>
            <person name="Chourey K."/>
            <person name="Iyer R."/>
            <person name="Hettich R.L."/>
            <person name="Baldwin B."/>
            <person name="Ogles D.M."/>
            <person name="Loffler F.E."/>
        </authorList>
    </citation>
    <scope>NUCLEOTIDE SEQUENCE [LARGE SCALE GENOMIC DNA]</scope>
    <source>
        <strain evidence="3 4">GP</strain>
    </source>
</reference>
<dbReference type="Gene3D" id="2.120.10.30">
    <property type="entry name" value="TolB, C-terminal domain"/>
    <property type="match status" value="1"/>
</dbReference>
<protein>
    <submittedName>
        <fullName evidence="3">PQQ-dependent sugar dehydrogenase</fullName>
    </submittedName>
</protein>
<organism evidence="3 4">
    <name type="scientific">Dehalogenimonas etheniformans</name>
    <dbReference type="NCBI Taxonomy" id="1536648"/>
    <lineage>
        <taxon>Bacteria</taxon>
        <taxon>Bacillati</taxon>
        <taxon>Chloroflexota</taxon>
        <taxon>Dehalococcoidia</taxon>
        <taxon>Dehalococcoidales</taxon>
        <taxon>Dehalococcoidaceae</taxon>
        <taxon>Dehalogenimonas</taxon>
    </lineage>
</organism>
<gene>
    <name evidence="3" type="ORF">JP09_007900</name>
</gene>
<evidence type="ECO:0000256" key="1">
    <source>
        <dbReference type="SAM" id="Phobius"/>
    </source>
</evidence>
<dbReference type="Pfam" id="PF07995">
    <property type="entry name" value="GSDH"/>
    <property type="match status" value="1"/>
</dbReference>
<evidence type="ECO:0000313" key="4">
    <source>
        <dbReference type="Proteomes" id="UP000235653"/>
    </source>
</evidence>
<dbReference type="Proteomes" id="UP000235653">
    <property type="component" value="Unassembled WGS sequence"/>
</dbReference>
<evidence type="ECO:0000313" key="3">
    <source>
        <dbReference type="EMBL" id="PPD57655.1"/>
    </source>
</evidence>
<feature type="domain" description="Glucose/Sorbosone dehydrogenase" evidence="2">
    <location>
        <begin position="52"/>
        <end position="347"/>
    </location>
</feature>
<evidence type="ECO:0000259" key="2">
    <source>
        <dbReference type="Pfam" id="PF07995"/>
    </source>
</evidence>
<dbReference type="OrthoDB" id="9770043at2"/>
<dbReference type="InterPro" id="IPR011042">
    <property type="entry name" value="6-blade_b-propeller_TolB-like"/>
</dbReference>
<dbReference type="PANTHER" id="PTHR19328">
    <property type="entry name" value="HEDGEHOG-INTERACTING PROTEIN"/>
    <property type="match status" value="1"/>
</dbReference>
<sequence>MNRREHHTRLSRNRIIIALLIVAALVFGGFLYWDYLGRRTVPPPTSSIAENLDIPWEMAFLPDNSILLTERPGTVRTIDPGGTLQSQPVLTFTDVATVGEGGLLGMVLHPQFATNGWIYFYYTYQSGTGLANRVVRYTMQGTSFSDHTVIIEGIPGGNIHDGGRIKFGPDGMLYICVGETGNDNLAQDLNSLAGKILRLNDDGAIPATNPFPNSAIYSYGHRNPEGLVWDNQGRLWETEHGQSAQDEINLIEAGKNYGWPLVRGSETAPGMTPPVLASGNVTWAPSGLTILNGSLYFAGLESQSLFKYDMATGTITRYLNGNFGRLRDATAGPDDLLYIMTNNRDGRGIPLTGDDRVIRIIPNNLVEST</sequence>
<dbReference type="PANTHER" id="PTHR19328:SF13">
    <property type="entry name" value="HIPL1 PROTEIN"/>
    <property type="match status" value="1"/>
</dbReference>
<dbReference type="InterPro" id="IPR011041">
    <property type="entry name" value="Quinoprot_gluc/sorb_DH_b-prop"/>
</dbReference>
<keyword evidence="1" id="KW-1133">Transmembrane helix</keyword>
<dbReference type="SUPFAM" id="SSF50952">
    <property type="entry name" value="Soluble quinoprotein glucose dehydrogenase"/>
    <property type="match status" value="1"/>
</dbReference>
<comment type="caution">
    <text evidence="3">The sequence shown here is derived from an EMBL/GenBank/DDBJ whole genome shotgun (WGS) entry which is preliminary data.</text>
</comment>
<keyword evidence="1" id="KW-0812">Transmembrane</keyword>
<proteinExistence type="predicted"/>
<dbReference type="InterPro" id="IPR012938">
    <property type="entry name" value="Glc/Sorbosone_DH"/>
</dbReference>
<name>A0A2P5P5U5_9CHLR</name>
<keyword evidence="4" id="KW-1185">Reference proteome</keyword>